<dbReference type="SUPFAM" id="SSF75011">
    <property type="entry name" value="3-carboxy-cis,cis-mucoante lactonizing enzyme"/>
    <property type="match status" value="1"/>
</dbReference>
<keyword evidence="7" id="KW-1185">Reference proteome</keyword>
<evidence type="ECO:0000256" key="2">
    <source>
        <dbReference type="ARBA" id="ARBA00005606"/>
    </source>
</evidence>
<dbReference type="PANTHER" id="PTHR23300:SF0">
    <property type="entry name" value="METHANETHIOL OXIDASE"/>
    <property type="match status" value="1"/>
</dbReference>
<evidence type="ECO:0000313" key="6">
    <source>
        <dbReference type="EMBL" id="SEO29083.1"/>
    </source>
</evidence>
<dbReference type="RefSeq" id="WP_050518359.1">
    <property type="nucleotide sequence ID" value="NZ_FOCO01000084.1"/>
</dbReference>
<dbReference type="InterPro" id="IPR015943">
    <property type="entry name" value="WD40/YVTN_repeat-like_dom_sf"/>
</dbReference>
<dbReference type="STRING" id="1077947.SAMN05216227_10845"/>
<evidence type="ECO:0000256" key="4">
    <source>
        <dbReference type="ARBA" id="ARBA00015601"/>
    </source>
</evidence>
<name>A0A1H8NI83_9RHOB</name>
<reference evidence="6 7" key="1">
    <citation type="submission" date="2016-10" db="EMBL/GenBank/DDBJ databases">
        <authorList>
            <person name="de Groot N.N."/>
        </authorList>
    </citation>
    <scope>NUCLEOTIDE SEQUENCE [LARGE SCALE GENOMIC DNA]</scope>
    <source>
        <strain evidence="6 7">CGMCC 1.10836</strain>
    </source>
</reference>
<dbReference type="Gene3D" id="2.130.10.10">
    <property type="entry name" value="YVTN repeat-like/Quinoprotein amine dehydrogenase"/>
    <property type="match status" value="1"/>
</dbReference>
<dbReference type="EMBL" id="FOCO01000084">
    <property type="protein sequence ID" value="SEO29083.1"/>
    <property type="molecule type" value="Genomic_DNA"/>
</dbReference>
<dbReference type="GO" id="GO:0018549">
    <property type="term" value="F:methanethiol oxidase activity"/>
    <property type="evidence" value="ECO:0007669"/>
    <property type="project" value="UniProtKB-EC"/>
</dbReference>
<evidence type="ECO:0000256" key="5">
    <source>
        <dbReference type="ARBA" id="ARBA00047539"/>
    </source>
</evidence>
<dbReference type="InterPro" id="IPR008826">
    <property type="entry name" value="Se-bd"/>
</dbReference>
<dbReference type="EC" id="1.8.3.4" evidence="3"/>
<dbReference type="Proteomes" id="UP000183002">
    <property type="component" value="Unassembled WGS sequence"/>
</dbReference>
<sequence>MAENNGSCCAGPGYASPQEAIKAPREKVVYTICIYTGTGIEKPDYMATIDVDEESPTYGTVIHRTEMPVIGDELHHMGWNACSSCNTDGSMERKYLIIPGVRTTNFYIVDTATDPRKPTLFKTIDGDEIKTKTNLSAPHTVHCLGADIIVSMLGDADGNGPGGFLHLDKDFNIIGRWEKDLGDMKYNYDFWYQPRHNMMISTEWASPNTFMPGFDLEDVARGKYGQHVHFWDFKNRKVEQSIDLGEEGMIPLEARFHHDPDSTHGFVGAALASNIFHFHKDNGKIEINKIIDVPPVDVEGFPVPMPSLITDILVSMDDKYLYFSNWLHGDLRQYDISDPFNPKLTGQVWIGGLLGKAHEVNGRAVDGAPQMIQLSLDGKRLYVTTSLFSTWDNQFYPSMKDKGGIMLIVDCDNENGGMKIRDDFIIDFNEEPHGPARAHETRYPGGDCSSDIWV</sequence>
<protein>
    <recommendedName>
        <fullName evidence="4">Methanethiol oxidase</fullName>
        <ecNumber evidence="3">1.8.3.4</ecNumber>
    </recommendedName>
</protein>
<comment type="catalytic activity">
    <reaction evidence="5">
        <text>methanethiol + O2 + H2O = hydrogen sulfide + formaldehyde + H2O2 + H(+)</text>
        <dbReference type="Rhea" id="RHEA:11812"/>
        <dbReference type="ChEBI" id="CHEBI:15377"/>
        <dbReference type="ChEBI" id="CHEBI:15378"/>
        <dbReference type="ChEBI" id="CHEBI:15379"/>
        <dbReference type="ChEBI" id="CHEBI:16007"/>
        <dbReference type="ChEBI" id="CHEBI:16240"/>
        <dbReference type="ChEBI" id="CHEBI:16842"/>
        <dbReference type="ChEBI" id="CHEBI:29919"/>
        <dbReference type="EC" id="1.8.3.4"/>
    </reaction>
</comment>
<accession>A0A1H8NI83</accession>
<dbReference type="PANTHER" id="PTHR23300">
    <property type="entry name" value="METHANETHIOL OXIDASE"/>
    <property type="match status" value="1"/>
</dbReference>
<comment type="similarity">
    <text evidence="2">Belongs to the selenium-binding protein family.</text>
</comment>
<dbReference type="OrthoDB" id="9768634at2"/>
<dbReference type="GO" id="GO:0008430">
    <property type="term" value="F:selenium binding"/>
    <property type="evidence" value="ECO:0007669"/>
    <property type="project" value="InterPro"/>
</dbReference>
<organism evidence="6 7">
    <name type="scientific">Pseudorhodobacter antarcticus</name>
    <dbReference type="NCBI Taxonomy" id="1077947"/>
    <lineage>
        <taxon>Bacteria</taxon>
        <taxon>Pseudomonadati</taxon>
        <taxon>Pseudomonadota</taxon>
        <taxon>Alphaproteobacteria</taxon>
        <taxon>Rhodobacterales</taxon>
        <taxon>Paracoccaceae</taxon>
        <taxon>Pseudorhodobacter</taxon>
    </lineage>
</organism>
<proteinExistence type="inferred from homology"/>
<evidence type="ECO:0000256" key="1">
    <source>
        <dbReference type="ARBA" id="ARBA00005177"/>
    </source>
</evidence>
<comment type="pathway">
    <text evidence="1">Organosulfur degradation.</text>
</comment>
<evidence type="ECO:0000256" key="3">
    <source>
        <dbReference type="ARBA" id="ARBA00012510"/>
    </source>
</evidence>
<gene>
    <name evidence="6" type="ORF">SAMN05216227_10845</name>
</gene>
<dbReference type="Pfam" id="PF05694">
    <property type="entry name" value="SBP56"/>
    <property type="match status" value="1"/>
</dbReference>
<dbReference type="AlphaFoldDB" id="A0A1H8NI83"/>
<evidence type="ECO:0000313" key="7">
    <source>
        <dbReference type="Proteomes" id="UP000183002"/>
    </source>
</evidence>